<keyword evidence="7 13" id="KW-0276">Fatty acid metabolism</keyword>
<feature type="zinc finger region" description="C4-type" evidence="13">
    <location>
        <begin position="24"/>
        <end position="46"/>
    </location>
</feature>
<evidence type="ECO:0000256" key="1">
    <source>
        <dbReference type="ARBA" id="ARBA00004496"/>
    </source>
</evidence>
<keyword evidence="8 13" id="KW-0862">Zinc</keyword>
<dbReference type="NCBIfam" id="TIGR00515">
    <property type="entry name" value="accD"/>
    <property type="match status" value="1"/>
</dbReference>
<dbReference type="Pfam" id="PF01039">
    <property type="entry name" value="Carboxyl_trans"/>
    <property type="match status" value="1"/>
</dbReference>
<evidence type="ECO:0000256" key="2">
    <source>
        <dbReference type="ARBA" id="ARBA00022516"/>
    </source>
</evidence>
<dbReference type="InterPro" id="IPR029045">
    <property type="entry name" value="ClpP/crotonase-like_dom_sf"/>
</dbReference>
<evidence type="ECO:0000259" key="14">
    <source>
        <dbReference type="PROSITE" id="PS50980"/>
    </source>
</evidence>
<dbReference type="HAMAP" id="MF_01395">
    <property type="entry name" value="AcetylCoA_CT_beta"/>
    <property type="match status" value="1"/>
</dbReference>
<dbReference type="GO" id="GO:0003989">
    <property type="term" value="F:acetyl-CoA carboxylase activity"/>
    <property type="evidence" value="ECO:0007669"/>
    <property type="project" value="InterPro"/>
</dbReference>
<evidence type="ECO:0000256" key="4">
    <source>
        <dbReference type="ARBA" id="ARBA00022723"/>
    </source>
</evidence>
<evidence type="ECO:0000256" key="12">
    <source>
        <dbReference type="ARBA" id="ARBA00025280"/>
    </source>
</evidence>
<accession>A0A235BNN0</accession>
<dbReference type="PRINTS" id="PR01070">
    <property type="entry name" value="ACCCTRFRASEB"/>
</dbReference>
<feature type="binding site" evidence="13">
    <location>
        <position position="43"/>
    </location>
    <ligand>
        <name>Zn(2+)</name>
        <dbReference type="ChEBI" id="CHEBI:29105"/>
    </ligand>
</feature>
<protein>
    <recommendedName>
        <fullName evidence="13">Acetyl-coenzyme A carboxylase carboxyl transferase subunit beta</fullName>
        <shortName evidence="13">ACCase subunit beta</shortName>
        <shortName evidence="13">Acetyl-CoA carboxylase carboxyltransferase subunit beta</shortName>
        <ecNumber evidence="13">2.1.3.15</ecNumber>
    </recommendedName>
</protein>
<dbReference type="PROSITE" id="PS50980">
    <property type="entry name" value="COA_CT_NTER"/>
    <property type="match status" value="1"/>
</dbReference>
<evidence type="ECO:0000256" key="5">
    <source>
        <dbReference type="ARBA" id="ARBA00022741"/>
    </source>
</evidence>
<gene>
    <name evidence="13" type="primary">accD</name>
    <name evidence="15" type="ORF">CH333_09990</name>
</gene>
<keyword evidence="5 13" id="KW-0547">Nucleotide-binding</keyword>
<evidence type="ECO:0000313" key="15">
    <source>
        <dbReference type="EMBL" id="OYD13782.1"/>
    </source>
</evidence>
<dbReference type="Gene3D" id="3.90.226.10">
    <property type="entry name" value="2-enoyl-CoA Hydratase, Chain A, domain 1"/>
    <property type="match status" value="1"/>
</dbReference>
<comment type="caution">
    <text evidence="15">The sequence shown here is derived from an EMBL/GenBank/DDBJ whole genome shotgun (WGS) entry which is preliminary data.</text>
</comment>
<dbReference type="PANTHER" id="PTHR42995:SF5">
    <property type="entry name" value="ACETYL-COENZYME A CARBOXYLASE CARBOXYL TRANSFERASE SUBUNIT BETA, CHLOROPLASTIC"/>
    <property type="match status" value="1"/>
</dbReference>
<name>A0A235BNN0_UNCW3</name>
<dbReference type="EMBL" id="NOZQ01000215">
    <property type="protein sequence ID" value="OYD13782.1"/>
    <property type="molecule type" value="Genomic_DNA"/>
</dbReference>
<comment type="subcellular location">
    <subcellularLocation>
        <location evidence="1 13">Cytoplasm</location>
    </subcellularLocation>
</comment>
<dbReference type="InterPro" id="IPR041010">
    <property type="entry name" value="Znf-ACC"/>
</dbReference>
<evidence type="ECO:0000256" key="6">
    <source>
        <dbReference type="ARBA" id="ARBA00022771"/>
    </source>
</evidence>
<comment type="function">
    <text evidence="12 13">Component of the acetyl coenzyme A carboxylase (ACC) complex. Biotin carboxylase (BC) catalyzes the carboxylation of biotin on its carrier protein (BCCP) and then the CO(2) group is transferred by the transcarboxylase to acetyl-CoA to form malonyl-CoA.</text>
</comment>
<keyword evidence="3 13" id="KW-0808">Transferase</keyword>
<keyword evidence="13" id="KW-0963">Cytoplasm</keyword>
<comment type="subunit">
    <text evidence="13">Acetyl-CoA carboxylase is a heterohexamer composed of biotin carboxyl carrier protein (AccB), biotin carboxylase (AccC) and two subunits each of ACCase subunit alpha (AccA) and ACCase subunit beta (AccD).</text>
</comment>
<dbReference type="GO" id="GO:0009317">
    <property type="term" value="C:acetyl-CoA carboxylase complex"/>
    <property type="evidence" value="ECO:0007669"/>
    <property type="project" value="InterPro"/>
</dbReference>
<feature type="binding site" evidence="13">
    <location>
        <position position="46"/>
    </location>
    <ligand>
        <name>Zn(2+)</name>
        <dbReference type="ChEBI" id="CHEBI:29105"/>
    </ligand>
</feature>
<dbReference type="InterPro" id="IPR034733">
    <property type="entry name" value="AcCoA_carboxyl_beta"/>
</dbReference>
<keyword evidence="4 13" id="KW-0479">Metal-binding</keyword>
<comment type="pathway">
    <text evidence="13">Lipid metabolism; malonyl-CoA biosynthesis; malonyl-CoA from acetyl-CoA: step 1/1.</text>
</comment>
<keyword evidence="9 13" id="KW-0067">ATP-binding</keyword>
<evidence type="ECO:0000256" key="3">
    <source>
        <dbReference type="ARBA" id="ARBA00022679"/>
    </source>
</evidence>
<dbReference type="Pfam" id="PF17848">
    <property type="entry name" value="Zn_ribbon_ACC"/>
    <property type="match status" value="1"/>
</dbReference>
<dbReference type="GO" id="GO:2001295">
    <property type="term" value="P:malonyl-CoA biosynthetic process"/>
    <property type="evidence" value="ECO:0007669"/>
    <property type="project" value="UniProtKB-UniRule"/>
</dbReference>
<proteinExistence type="inferred from homology"/>
<dbReference type="UniPathway" id="UPA00655">
    <property type="reaction ID" value="UER00711"/>
</dbReference>
<dbReference type="GO" id="GO:0005524">
    <property type="term" value="F:ATP binding"/>
    <property type="evidence" value="ECO:0007669"/>
    <property type="project" value="UniProtKB-KW"/>
</dbReference>
<keyword evidence="11 13" id="KW-0275">Fatty acid biosynthesis</keyword>
<evidence type="ECO:0000256" key="11">
    <source>
        <dbReference type="ARBA" id="ARBA00023160"/>
    </source>
</evidence>
<dbReference type="AlphaFoldDB" id="A0A235BNN0"/>
<evidence type="ECO:0000256" key="10">
    <source>
        <dbReference type="ARBA" id="ARBA00023098"/>
    </source>
</evidence>
<organism evidence="15 16">
    <name type="scientific">candidate division WOR-3 bacterium JGI_Cruoil_03_44_89</name>
    <dbReference type="NCBI Taxonomy" id="1973748"/>
    <lineage>
        <taxon>Bacteria</taxon>
        <taxon>Bacteria division WOR-3</taxon>
    </lineage>
</organism>
<feature type="binding site" evidence="13">
    <location>
        <position position="27"/>
    </location>
    <ligand>
        <name>Zn(2+)</name>
        <dbReference type="ChEBI" id="CHEBI:29105"/>
    </ligand>
</feature>
<comment type="similarity">
    <text evidence="13">Belongs to the AccD/PCCB family.</text>
</comment>
<evidence type="ECO:0000313" key="16">
    <source>
        <dbReference type="Proteomes" id="UP000215215"/>
    </source>
</evidence>
<keyword evidence="6 13" id="KW-0863">Zinc-finger</keyword>
<dbReference type="EC" id="2.1.3.15" evidence="13"/>
<reference evidence="15 16" key="1">
    <citation type="submission" date="2017-07" db="EMBL/GenBank/DDBJ databases">
        <title>Recovery of genomes from metagenomes via a dereplication, aggregation, and scoring strategy.</title>
        <authorList>
            <person name="Sieber C.M."/>
            <person name="Probst A.J."/>
            <person name="Sharrar A."/>
            <person name="Thomas B.C."/>
            <person name="Hess M."/>
            <person name="Tringe S.G."/>
            <person name="Banfield J.F."/>
        </authorList>
    </citation>
    <scope>NUCLEOTIDE SEQUENCE [LARGE SCALE GENOMIC DNA]</scope>
    <source>
        <strain evidence="15">JGI_Cruoil_03_44_89</strain>
    </source>
</reference>
<evidence type="ECO:0000256" key="13">
    <source>
        <dbReference type="HAMAP-Rule" id="MF_01395"/>
    </source>
</evidence>
<dbReference type="SUPFAM" id="SSF52096">
    <property type="entry name" value="ClpP/crotonase"/>
    <property type="match status" value="1"/>
</dbReference>
<dbReference type="PANTHER" id="PTHR42995">
    <property type="entry name" value="ACETYL-COENZYME A CARBOXYLASE CARBOXYL TRANSFERASE SUBUNIT BETA, CHLOROPLASTIC"/>
    <property type="match status" value="1"/>
</dbReference>
<sequence>MFFRRKKPKLEAKKEIPDGLWIKCNSCGEILYRKELAKKLWICEKCGYHFKIDSRRYVSILTDEFNELFSEFSPVNSLGFRDYEEKLEKDYKKTGLKDAIICGEAEIGNHNVVLSCMDFFFRGGSMGSVVGEKVKLSILHAMNRKIPLIVVCASGGARMQEGILSLMQMAKTSATLNLLADARIPYISILTNPTTAGVMASYASLGDIVIAEPGALIGFAGPRVIRDTVREELPPGFQTSEFLLEHGMLDAVVPRDRLKETLIGILDFFKS</sequence>
<feature type="binding site" evidence="13">
    <location>
        <position position="24"/>
    </location>
    <ligand>
        <name>Zn(2+)</name>
        <dbReference type="ChEBI" id="CHEBI:29105"/>
    </ligand>
</feature>
<dbReference type="Proteomes" id="UP000215215">
    <property type="component" value="Unassembled WGS sequence"/>
</dbReference>
<comment type="cofactor">
    <cofactor evidence="13">
        <name>Zn(2+)</name>
        <dbReference type="ChEBI" id="CHEBI:29105"/>
    </cofactor>
    <text evidence="13">Binds 1 zinc ion per subunit.</text>
</comment>
<evidence type="ECO:0000256" key="8">
    <source>
        <dbReference type="ARBA" id="ARBA00022833"/>
    </source>
</evidence>
<dbReference type="GO" id="GO:0016743">
    <property type="term" value="F:carboxyl- or carbamoyltransferase activity"/>
    <property type="evidence" value="ECO:0007669"/>
    <property type="project" value="UniProtKB-UniRule"/>
</dbReference>
<keyword evidence="2 13" id="KW-0444">Lipid biosynthesis</keyword>
<comment type="catalytic activity">
    <reaction evidence="13">
        <text>N(6)-carboxybiotinyl-L-lysyl-[protein] + acetyl-CoA = N(6)-biotinyl-L-lysyl-[protein] + malonyl-CoA</text>
        <dbReference type="Rhea" id="RHEA:54728"/>
        <dbReference type="Rhea" id="RHEA-COMP:10505"/>
        <dbReference type="Rhea" id="RHEA-COMP:10506"/>
        <dbReference type="ChEBI" id="CHEBI:57288"/>
        <dbReference type="ChEBI" id="CHEBI:57384"/>
        <dbReference type="ChEBI" id="CHEBI:83144"/>
        <dbReference type="ChEBI" id="CHEBI:83145"/>
        <dbReference type="EC" id="2.1.3.15"/>
    </reaction>
</comment>
<dbReference type="GO" id="GO:0006633">
    <property type="term" value="P:fatty acid biosynthetic process"/>
    <property type="evidence" value="ECO:0007669"/>
    <property type="project" value="UniProtKB-KW"/>
</dbReference>
<feature type="domain" description="CoA carboxyltransferase N-terminal" evidence="14">
    <location>
        <begin position="20"/>
        <end position="271"/>
    </location>
</feature>
<evidence type="ECO:0000256" key="9">
    <source>
        <dbReference type="ARBA" id="ARBA00022840"/>
    </source>
</evidence>
<dbReference type="GO" id="GO:0008270">
    <property type="term" value="F:zinc ion binding"/>
    <property type="evidence" value="ECO:0007669"/>
    <property type="project" value="UniProtKB-UniRule"/>
</dbReference>
<dbReference type="InterPro" id="IPR011762">
    <property type="entry name" value="COA_CT_N"/>
</dbReference>
<dbReference type="InterPro" id="IPR000438">
    <property type="entry name" value="Acetyl_CoA_COase_Trfase_b_su"/>
</dbReference>
<keyword evidence="10 13" id="KW-0443">Lipid metabolism</keyword>
<evidence type="ECO:0000256" key="7">
    <source>
        <dbReference type="ARBA" id="ARBA00022832"/>
    </source>
</evidence>